<protein>
    <submittedName>
        <fullName evidence="3">Glr1740 protein</fullName>
    </submittedName>
</protein>
<feature type="transmembrane region" description="Helical" evidence="2">
    <location>
        <begin position="45"/>
        <end position="67"/>
    </location>
</feature>
<dbReference type="PANTHER" id="PTHR34575:SF1">
    <property type="entry name" value="PROTEIN PAM68, CHLOROPLASTIC"/>
    <property type="match status" value="1"/>
</dbReference>
<dbReference type="EnsemblBacteria" id="BAC89681">
    <property type="protein sequence ID" value="BAC89681"/>
    <property type="gene ID" value="BAC89681"/>
</dbReference>
<proteinExistence type="predicted"/>
<dbReference type="Pfam" id="PF11947">
    <property type="entry name" value="DUF3464"/>
    <property type="match status" value="1"/>
</dbReference>
<dbReference type="AlphaFoldDB" id="Q7NJU2"/>
<keyword evidence="2" id="KW-0472">Membrane</keyword>
<organism evidence="3 4">
    <name type="scientific">Gloeobacter violaceus (strain ATCC 29082 / PCC 7421)</name>
    <dbReference type="NCBI Taxonomy" id="251221"/>
    <lineage>
        <taxon>Bacteria</taxon>
        <taxon>Bacillati</taxon>
        <taxon>Cyanobacteriota</taxon>
        <taxon>Cyanophyceae</taxon>
        <taxon>Gloeobacterales</taxon>
        <taxon>Gloeobacteraceae</taxon>
        <taxon>Gloeobacter</taxon>
    </lineage>
</organism>
<keyword evidence="4" id="KW-1185">Reference proteome</keyword>
<keyword evidence="2" id="KW-1133">Transmembrane helix</keyword>
<evidence type="ECO:0000256" key="1">
    <source>
        <dbReference type="SAM" id="MobiDB-lite"/>
    </source>
</evidence>
<reference evidence="3 4" key="1">
    <citation type="journal article" date="2003" name="DNA Res.">
        <title>Complete genome structure of Gloeobacter violaceus PCC 7421, a cyanobacterium that lacks thylakoids.</title>
        <authorList>
            <person name="Nakamura Y."/>
            <person name="Kaneko T."/>
            <person name="Sato S."/>
            <person name="Mimuro M."/>
            <person name="Miyashita H."/>
            <person name="Tsuchiya T."/>
            <person name="Sasamoto S."/>
            <person name="Watanabe A."/>
            <person name="Kawashima K."/>
            <person name="Kishida Y."/>
            <person name="Kiyokawa C."/>
            <person name="Kohara M."/>
            <person name="Matsumoto M."/>
            <person name="Matsuno A."/>
            <person name="Nakazaki N."/>
            <person name="Shimpo S."/>
            <person name="Takeuchi C."/>
            <person name="Yamada M."/>
            <person name="Tabata S."/>
        </authorList>
    </citation>
    <scope>NUCLEOTIDE SEQUENCE [LARGE SCALE GENOMIC DNA]</scope>
    <source>
        <strain evidence="4">ATCC 29082 / PCC 7421</strain>
    </source>
</reference>
<sequence>MGKKSRTKREAALSGSPEAAPGVSPAAENKLVIPKEINGRFLGRIVLFSGVPFALALGVQLIGATLIRAGYPLPSAVVLLVNLLFLGISVLGITYAILSASWHPQVPGSLLGIKEFKENGGRLLAALQNEGEKRRVEKKS</sequence>
<accession>Q7NJU2</accession>
<keyword evidence="2" id="KW-0812">Transmembrane</keyword>
<dbReference type="PhylomeDB" id="Q7NJU2"/>
<reference evidence="3 4" key="2">
    <citation type="journal article" date="2003" name="DNA Res.">
        <title>Complete genome structure of Gloeobacter violaceus PCC 7421, a cyanobacterium that lacks thylakoids (supplement).</title>
        <authorList>
            <person name="Nakamura Y."/>
            <person name="Kaneko T."/>
            <person name="Sato S."/>
            <person name="Mimuro M."/>
            <person name="Miyashita H."/>
            <person name="Tsuchiya T."/>
            <person name="Sasamoto S."/>
            <person name="Watanabe A."/>
            <person name="Kawashima K."/>
            <person name="Kishida Y."/>
            <person name="Kiyokawa C."/>
            <person name="Kohara M."/>
            <person name="Matsumoto M."/>
            <person name="Matsuno A."/>
            <person name="Nakazaki N."/>
            <person name="Shimpo S."/>
            <person name="Takeuchi C."/>
            <person name="Yamada M."/>
            <person name="Tabata S."/>
        </authorList>
    </citation>
    <scope>NUCLEOTIDE SEQUENCE [LARGE SCALE GENOMIC DNA]</scope>
    <source>
        <strain evidence="4">ATCC 29082 / PCC 7421</strain>
    </source>
</reference>
<dbReference type="EMBL" id="BA000045">
    <property type="protein sequence ID" value="BAC89681.1"/>
    <property type="molecule type" value="Genomic_DNA"/>
</dbReference>
<feature type="transmembrane region" description="Helical" evidence="2">
    <location>
        <begin position="73"/>
        <end position="98"/>
    </location>
</feature>
<name>Q7NJU2_GLOVI</name>
<dbReference type="Proteomes" id="UP000000557">
    <property type="component" value="Chromosome"/>
</dbReference>
<dbReference type="PANTHER" id="PTHR34575">
    <property type="entry name" value="PROTEIN PAM68, CHLOROPLASTIC"/>
    <property type="match status" value="1"/>
</dbReference>
<dbReference type="STRING" id="251221.gene:10759231"/>
<evidence type="ECO:0000313" key="4">
    <source>
        <dbReference type="Proteomes" id="UP000000557"/>
    </source>
</evidence>
<dbReference type="KEGG" id="gvi:glr1740"/>
<dbReference type="eggNOG" id="ENOG50314X7">
    <property type="taxonomic scope" value="Bacteria"/>
</dbReference>
<dbReference type="RefSeq" id="WP_011141738.1">
    <property type="nucleotide sequence ID" value="NC_005125.1"/>
</dbReference>
<dbReference type="OrthoDB" id="467509at2"/>
<evidence type="ECO:0000313" key="3">
    <source>
        <dbReference type="EMBL" id="BAC89681.1"/>
    </source>
</evidence>
<dbReference type="HOGENOM" id="CLU_099250_1_0_3"/>
<feature type="region of interest" description="Disordered" evidence="1">
    <location>
        <begin position="1"/>
        <end position="24"/>
    </location>
</feature>
<dbReference type="InParanoid" id="Q7NJU2"/>
<dbReference type="InterPro" id="IPR021855">
    <property type="entry name" value="PAM68-like"/>
</dbReference>
<evidence type="ECO:0000256" key="2">
    <source>
        <dbReference type="SAM" id="Phobius"/>
    </source>
</evidence>
<gene>
    <name evidence="3" type="ordered locus">glr1740</name>
</gene>